<name>A0A699ZRS8_HAELA</name>
<evidence type="ECO:0000259" key="1">
    <source>
        <dbReference type="Pfam" id="PF00582"/>
    </source>
</evidence>
<feature type="non-terminal residue" evidence="2">
    <location>
        <position position="1"/>
    </location>
</feature>
<dbReference type="Pfam" id="PF00582">
    <property type="entry name" value="Usp"/>
    <property type="match status" value="1"/>
</dbReference>
<dbReference type="PANTHER" id="PTHR31964">
    <property type="entry name" value="ADENINE NUCLEOTIDE ALPHA HYDROLASES-LIKE SUPERFAMILY PROTEIN"/>
    <property type="match status" value="1"/>
</dbReference>
<dbReference type="PANTHER" id="PTHR31964:SF113">
    <property type="entry name" value="USPA DOMAIN-CONTAINING PROTEIN"/>
    <property type="match status" value="1"/>
</dbReference>
<dbReference type="PRINTS" id="PR01438">
    <property type="entry name" value="UNVRSLSTRESS"/>
</dbReference>
<reference evidence="2 3" key="1">
    <citation type="submission" date="2020-02" db="EMBL/GenBank/DDBJ databases">
        <title>Draft genome sequence of Haematococcus lacustris strain NIES-144.</title>
        <authorList>
            <person name="Morimoto D."/>
            <person name="Nakagawa S."/>
            <person name="Yoshida T."/>
            <person name="Sawayama S."/>
        </authorList>
    </citation>
    <scope>NUCLEOTIDE SEQUENCE [LARGE SCALE GENOMIC DNA]</scope>
    <source>
        <strain evidence="2 3">NIES-144</strain>
    </source>
</reference>
<dbReference type="InterPro" id="IPR014729">
    <property type="entry name" value="Rossmann-like_a/b/a_fold"/>
</dbReference>
<dbReference type="EMBL" id="BLLF01002791">
    <property type="protein sequence ID" value="GFH25353.1"/>
    <property type="molecule type" value="Genomic_DNA"/>
</dbReference>
<gene>
    <name evidence="2" type="ORF">HaLaN_23298</name>
</gene>
<protein>
    <submittedName>
        <fullName evidence="2">Universal stress</fullName>
    </submittedName>
</protein>
<keyword evidence="3" id="KW-1185">Reference proteome</keyword>
<proteinExistence type="predicted"/>
<dbReference type="InterPro" id="IPR006015">
    <property type="entry name" value="Universal_stress_UspA"/>
</dbReference>
<accession>A0A699ZRS8</accession>
<feature type="non-terminal residue" evidence="2">
    <location>
        <position position="171"/>
    </location>
</feature>
<dbReference type="CDD" id="cd23659">
    <property type="entry name" value="USP_At3g01520-like"/>
    <property type="match status" value="1"/>
</dbReference>
<evidence type="ECO:0000313" key="2">
    <source>
        <dbReference type="EMBL" id="GFH25353.1"/>
    </source>
</evidence>
<dbReference type="InterPro" id="IPR006016">
    <property type="entry name" value="UspA"/>
</dbReference>
<sequence length="171" mass="18216">MLPQMQVLVAVDESPHSRAMLDFALRFQAIHRATDQLHLVTVLPPPSVVPFPSAPLATSAAITTVQFSLDAQRKADQEKAATMLRLVADLLCTDYRVPKDNLHPHVLPATGGASGVSESLLGFAKAYHIDLLVLGSRGMGMVRSALMSLLGMGSVSDALLRAAPCPLLLVK</sequence>
<dbReference type="AlphaFoldDB" id="A0A699ZRS8"/>
<organism evidence="2 3">
    <name type="scientific">Haematococcus lacustris</name>
    <name type="common">Green alga</name>
    <name type="synonym">Haematococcus pluvialis</name>
    <dbReference type="NCBI Taxonomy" id="44745"/>
    <lineage>
        <taxon>Eukaryota</taxon>
        <taxon>Viridiplantae</taxon>
        <taxon>Chlorophyta</taxon>
        <taxon>core chlorophytes</taxon>
        <taxon>Chlorophyceae</taxon>
        <taxon>CS clade</taxon>
        <taxon>Chlamydomonadales</taxon>
        <taxon>Haematococcaceae</taxon>
        <taxon>Haematococcus</taxon>
    </lineage>
</organism>
<dbReference type="Gene3D" id="3.40.50.620">
    <property type="entry name" value="HUPs"/>
    <property type="match status" value="1"/>
</dbReference>
<evidence type="ECO:0000313" key="3">
    <source>
        <dbReference type="Proteomes" id="UP000485058"/>
    </source>
</evidence>
<feature type="domain" description="UspA" evidence="1">
    <location>
        <begin position="6"/>
        <end position="171"/>
    </location>
</feature>
<dbReference type="Proteomes" id="UP000485058">
    <property type="component" value="Unassembled WGS sequence"/>
</dbReference>
<comment type="caution">
    <text evidence="2">The sequence shown here is derived from an EMBL/GenBank/DDBJ whole genome shotgun (WGS) entry which is preliminary data.</text>
</comment>
<dbReference type="SUPFAM" id="SSF52402">
    <property type="entry name" value="Adenine nucleotide alpha hydrolases-like"/>
    <property type="match status" value="1"/>
</dbReference>